<dbReference type="InterPro" id="IPR036890">
    <property type="entry name" value="HATPase_C_sf"/>
</dbReference>
<comment type="catalytic activity">
    <reaction evidence="1">
        <text>ATP + protein L-histidine = ADP + protein N-phospho-L-histidine.</text>
        <dbReference type="EC" id="2.7.13.3"/>
    </reaction>
</comment>
<dbReference type="Gene3D" id="3.30.565.10">
    <property type="entry name" value="Histidine kinase-like ATPase, C-terminal domain"/>
    <property type="match status" value="1"/>
</dbReference>
<dbReference type="Gene3D" id="1.10.287.130">
    <property type="match status" value="1"/>
</dbReference>
<dbReference type="SUPFAM" id="SSF47384">
    <property type="entry name" value="Homodimeric domain of signal transducing histidine kinase"/>
    <property type="match status" value="1"/>
</dbReference>
<dbReference type="SMART" id="SM00304">
    <property type="entry name" value="HAMP"/>
    <property type="match status" value="1"/>
</dbReference>
<dbReference type="InterPro" id="IPR050428">
    <property type="entry name" value="TCS_sensor_his_kinase"/>
</dbReference>
<dbReference type="InterPro" id="IPR003594">
    <property type="entry name" value="HATPase_dom"/>
</dbReference>
<protein>
    <recommendedName>
        <fullName evidence="3">histidine kinase</fullName>
        <ecNumber evidence="3">2.7.13.3</ecNumber>
    </recommendedName>
</protein>
<evidence type="ECO:0000256" key="1">
    <source>
        <dbReference type="ARBA" id="ARBA00000085"/>
    </source>
</evidence>
<dbReference type="InterPro" id="IPR036097">
    <property type="entry name" value="HisK_dim/P_sf"/>
</dbReference>
<dbReference type="InterPro" id="IPR003661">
    <property type="entry name" value="HisK_dim/P_dom"/>
</dbReference>
<proteinExistence type="predicted"/>
<dbReference type="PROSITE" id="PS50885">
    <property type="entry name" value="HAMP"/>
    <property type="match status" value="1"/>
</dbReference>
<keyword evidence="8 11" id="KW-1133">Transmembrane helix</keyword>
<dbReference type="CDD" id="cd00082">
    <property type="entry name" value="HisKA"/>
    <property type="match status" value="1"/>
</dbReference>
<keyword evidence="15" id="KW-1185">Reference proteome</keyword>
<feature type="domain" description="Histidine kinase" evidence="12">
    <location>
        <begin position="239"/>
        <end position="444"/>
    </location>
</feature>
<comment type="subcellular location">
    <subcellularLocation>
        <location evidence="2">Membrane</location>
    </subcellularLocation>
</comment>
<evidence type="ECO:0000256" key="4">
    <source>
        <dbReference type="ARBA" id="ARBA00022553"/>
    </source>
</evidence>
<reference evidence="14" key="1">
    <citation type="submission" date="2021-02" db="EMBL/GenBank/DDBJ databases">
        <title>PHA producing bacteria isolated from coastal sediment in Guangdong, Shenzhen.</title>
        <authorList>
            <person name="Zheng W."/>
            <person name="Yu S."/>
            <person name="Huang Y."/>
        </authorList>
    </citation>
    <scope>NUCLEOTIDE SEQUENCE</scope>
    <source>
        <strain evidence="14">TN14-10</strain>
    </source>
</reference>
<evidence type="ECO:0000313" key="14">
    <source>
        <dbReference type="EMBL" id="MBN7796398.1"/>
    </source>
</evidence>
<comment type="caution">
    <text evidence="14">The sequence shown here is derived from an EMBL/GenBank/DDBJ whole genome shotgun (WGS) entry which is preliminary data.</text>
</comment>
<dbReference type="AlphaFoldDB" id="A0A939ILV9"/>
<accession>A0A939ILV9</accession>
<dbReference type="Gene3D" id="6.10.340.10">
    <property type="match status" value="1"/>
</dbReference>
<evidence type="ECO:0000259" key="13">
    <source>
        <dbReference type="PROSITE" id="PS50885"/>
    </source>
</evidence>
<dbReference type="Pfam" id="PF00512">
    <property type="entry name" value="HisKA"/>
    <property type="match status" value="1"/>
</dbReference>
<sequence>MGTRTSAWRLTLVFTLIVLLVNAGVLWAVYWITQSERERQLQQSVLAAAATFRQLAQGDAAGSESLRRLIKSRSRHAVDTLLAMETRGQVVGNLSRLPPDLPAYPATARFPLGVADLQGEPSLSIALGTVLPLPDGKLMVARIEGDREQYRREFLLASLIALAIALLVTVVAGLLFNRRIVRRVRLLGEGMARIQSGALNTRLPARAQGDEYDAIARQVNGMLDEIDELLQSVASVTDNIAHDLRTPLSRIRLRLEEASSGAGAAPWLDDTLADLDTVLETFEAMLELSRLEKGALHLEGEPCDLAAIAGDVTALLAPVAEEHGQTLHLVCREPGPVRGDPSLLFRALYNLVDNAIKYAGQGARIEVIQGGCKVTVRDNGPGIPSAECERVFQRLYRLDRSRHTEGTGLGLSIVRAIARLHRARVSLGDAAPGLAVTIDFSEQE</sequence>
<dbReference type="SUPFAM" id="SSF55874">
    <property type="entry name" value="ATPase domain of HSP90 chaperone/DNA topoisomerase II/histidine kinase"/>
    <property type="match status" value="1"/>
</dbReference>
<dbReference type="GO" id="GO:0005886">
    <property type="term" value="C:plasma membrane"/>
    <property type="evidence" value="ECO:0007669"/>
    <property type="project" value="TreeGrafter"/>
</dbReference>
<dbReference type="PRINTS" id="PR00344">
    <property type="entry name" value="BCTRLSENSOR"/>
</dbReference>
<dbReference type="InterPro" id="IPR004358">
    <property type="entry name" value="Sig_transdc_His_kin-like_C"/>
</dbReference>
<dbReference type="GO" id="GO:0000155">
    <property type="term" value="F:phosphorelay sensor kinase activity"/>
    <property type="evidence" value="ECO:0007669"/>
    <property type="project" value="InterPro"/>
</dbReference>
<dbReference type="PROSITE" id="PS50109">
    <property type="entry name" value="HIS_KIN"/>
    <property type="match status" value="1"/>
</dbReference>
<name>A0A939ILV9_9GAMM</name>
<keyword evidence="7" id="KW-0418">Kinase</keyword>
<evidence type="ECO:0000256" key="6">
    <source>
        <dbReference type="ARBA" id="ARBA00022692"/>
    </source>
</evidence>
<dbReference type="SUPFAM" id="SSF158472">
    <property type="entry name" value="HAMP domain-like"/>
    <property type="match status" value="1"/>
</dbReference>
<dbReference type="SMART" id="SM00388">
    <property type="entry name" value="HisKA"/>
    <property type="match status" value="1"/>
</dbReference>
<dbReference type="InterPro" id="IPR003660">
    <property type="entry name" value="HAMP_dom"/>
</dbReference>
<gene>
    <name evidence="14" type="ORF">JYP50_07340</name>
</gene>
<dbReference type="EC" id="2.7.13.3" evidence="3"/>
<dbReference type="EMBL" id="JAFKCZ010000005">
    <property type="protein sequence ID" value="MBN7796398.1"/>
    <property type="molecule type" value="Genomic_DNA"/>
</dbReference>
<dbReference type="Pfam" id="PF02518">
    <property type="entry name" value="HATPase_c"/>
    <property type="match status" value="1"/>
</dbReference>
<dbReference type="SMART" id="SM00387">
    <property type="entry name" value="HATPase_c"/>
    <property type="match status" value="1"/>
</dbReference>
<dbReference type="PANTHER" id="PTHR45436:SF8">
    <property type="entry name" value="HISTIDINE KINASE"/>
    <property type="match status" value="1"/>
</dbReference>
<organism evidence="14 15">
    <name type="scientific">Parahaliea mediterranea</name>
    <dbReference type="NCBI Taxonomy" id="651086"/>
    <lineage>
        <taxon>Bacteria</taxon>
        <taxon>Pseudomonadati</taxon>
        <taxon>Pseudomonadota</taxon>
        <taxon>Gammaproteobacteria</taxon>
        <taxon>Cellvibrionales</taxon>
        <taxon>Halieaceae</taxon>
        <taxon>Parahaliea</taxon>
    </lineage>
</organism>
<evidence type="ECO:0000256" key="11">
    <source>
        <dbReference type="SAM" id="Phobius"/>
    </source>
</evidence>
<evidence type="ECO:0000256" key="9">
    <source>
        <dbReference type="ARBA" id="ARBA00023012"/>
    </source>
</evidence>
<keyword evidence="9" id="KW-0902">Two-component regulatory system</keyword>
<dbReference type="Pfam" id="PF00672">
    <property type="entry name" value="HAMP"/>
    <property type="match status" value="1"/>
</dbReference>
<dbReference type="PANTHER" id="PTHR45436">
    <property type="entry name" value="SENSOR HISTIDINE KINASE YKOH"/>
    <property type="match status" value="1"/>
</dbReference>
<dbReference type="Proteomes" id="UP000664303">
    <property type="component" value="Unassembled WGS sequence"/>
</dbReference>
<evidence type="ECO:0000256" key="8">
    <source>
        <dbReference type="ARBA" id="ARBA00022989"/>
    </source>
</evidence>
<keyword evidence="4" id="KW-0597">Phosphoprotein</keyword>
<evidence type="ECO:0000256" key="7">
    <source>
        <dbReference type="ARBA" id="ARBA00022777"/>
    </source>
</evidence>
<keyword evidence="10 11" id="KW-0472">Membrane</keyword>
<evidence type="ECO:0000256" key="2">
    <source>
        <dbReference type="ARBA" id="ARBA00004370"/>
    </source>
</evidence>
<evidence type="ECO:0000256" key="3">
    <source>
        <dbReference type="ARBA" id="ARBA00012438"/>
    </source>
</evidence>
<dbReference type="RefSeq" id="WP_206559849.1">
    <property type="nucleotide sequence ID" value="NZ_JAFKCZ010000005.1"/>
</dbReference>
<feature type="domain" description="HAMP" evidence="13">
    <location>
        <begin position="178"/>
        <end position="231"/>
    </location>
</feature>
<evidence type="ECO:0000259" key="12">
    <source>
        <dbReference type="PROSITE" id="PS50109"/>
    </source>
</evidence>
<keyword evidence="6 11" id="KW-0812">Transmembrane</keyword>
<evidence type="ECO:0000256" key="10">
    <source>
        <dbReference type="ARBA" id="ARBA00023136"/>
    </source>
</evidence>
<evidence type="ECO:0000313" key="15">
    <source>
        <dbReference type="Proteomes" id="UP000664303"/>
    </source>
</evidence>
<feature type="transmembrane region" description="Helical" evidence="11">
    <location>
        <begin position="154"/>
        <end position="176"/>
    </location>
</feature>
<evidence type="ECO:0000256" key="5">
    <source>
        <dbReference type="ARBA" id="ARBA00022679"/>
    </source>
</evidence>
<keyword evidence="5" id="KW-0808">Transferase</keyword>
<dbReference type="InterPro" id="IPR005467">
    <property type="entry name" value="His_kinase_dom"/>
</dbReference>